<evidence type="ECO:0000256" key="6">
    <source>
        <dbReference type="ARBA" id="ARBA00023012"/>
    </source>
</evidence>
<dbReference type="SMART" id="SM00086">
    <property type="entry name" value="PAC"/>
    <property type="match status" value="3"/>
</dbReference>
<dbReference type="Pfam" id="PF13426">
    <property type="entry name" value="PAS_9"/>
    <property type="match status" value="2"/>
</dbReference>
<dbReference type="CDD" id="cd00082">
    <property type="entry name" value="HisKA"/>
    <property type="match status" value="1"/>
</dbReference>
<dbReference type="InterPro" id="IPR000700">
    <property type="entry name" value="PAS-assoc_C"/>
</dbReference>
<keyword evidence="3" id="KW-0547">Nucleotide-binding</keyword>
<dbReference type="InterPro" id="IPR035965">
    <property type="entry name" value="PAS-like_dom_sf"/>
</dbReference>
<dbReference type="InterPro" id="IPR001610">
    <property type="entry name" value="PAC"/>
</dbReference>
<evidence type="ECO:0000313" key="13">
    <source>
        <dbReference type="Proteomes" id="UP000321408"/>
    </source>
</evidence>
<dbReference type="PROSITE" id="PS50109">
    <property type="entry name" value="HIS_KIN"/>
    <property type="match status" value="1"/>
</dbReference>
<dbReference type="InterPro" id="IPR000014">
    <property type="entry name" value="PAS"/>
</dbReference>
<dbReference type="PROSITE" id="PS50110">
    <property type="entry name" value="RESPONSE_REGULATORY"/>
    <property type="match status" value="1"/>
</dbReference>
<keyword evidence="1" id="KW-0597">Phosphoprotein</keyword>
<feature type="domain" description="PAS" evidence="10">
    <location>
        <begin position="29"/>
        <end position="83"/>
    </location>
</feature>
<dbReference type="RefSeq" id="WP_147663993.1">
    <property type="nucleotide sequence ID" value="NZ_CP042905.2"/>
</dbReference>
<dbReference type="KEGG" id="psyt:DSAG12_02906"/>
<dbReference type="PRINTS" id="PR00344">
    <property type="entry name" value="BCTRLSENSOR"/>
</dbReference>
<feature type="domain" description="Response regulatory" evidence="9">
    <location>
        <begin position="777"/>
        <end position="897"/>
    </location>
</feature>
<dbReference type="Pfam" id="PF02518">
    <property type="entry name" value="HATPase_c"/>
    <property type="match status" value="1"/>
</dbReference>
<dbReference type="Gene3D" id="3.30.450.20">
    <property type="entry name" value="PAS domain"/>
    <property type="match status" value="4"/>
</dbReference>
<evidence type="ECO:0000256" key="4">
    <source>
        <dbReference type="ARBA" id="ARBA00022777"/>
    </source>
</evidence>
<dbReference type="InterPro" id="IPR003594">
    <property type="entry name" value="HATPase_dom"/>
</dbReference>
<protein>
    <submittedName>
        <fullName evidence="12">PAS domain S-box protein</fullName>
    </submittedName>
</protein>
<evidence type="ECO:0000259" key="8">
    <source>
        <dbReference type="PROSITE" id="PS50109"/>
    </source>
</evidence>
<evidence type="ECO:0000256" key="5">
    <source>
        <dbReference type="ARBA" id="ARBA00022840"/>
    </source>
</evidence>
<dbReference type="SUPFAM" id="SSF47384">
    <property type="entry name" value="Homodimeric domain of signal transducing histidine kinase"/>
    <property type="match status" value="1"/>
</dbReference>
<dbReference type="SMART" id="SM00448">
    <property type="entry name" value="REC"/>
    <property type="match status" value="1"/>
</dbReference>
<dbReference type="Pfam" id="PF00512">
    <property type="entry name" value="HisKA"/>
    <property type="match status" value="1"/>
</dbReference>
<reference evidence="12 13" key="2">
    <citation type="journal article" date="2024" name="Int. J. Syst. Evol. Microbiol.">
        <title>Promethearchaeum syntrophicum gen. nov., sp. nov., an anaerobic, obligately syntrophic archaeon, the first isolate of the lineage 'Asgard' archaea, and proposal of the new archaeal phylum Promethearchaeota phyl. nov. and kingdom Promethearchaeati regn. nov.</title>
        <authorList>
            <person name="Imachi H."/>
            <person name="Nobu M.K."/>
            <person name="Kato S."/>
            <person name="Takaki Y."/>
            <person name="Miyazaki M."/>
            <person name="Miyata M."/>
            <person name="Ogawara M."/>
            <person name="Saito Y."/>
            <person name="Sakai S."/>
            <person name="Tahara Y.O."/>
            <person name="Takano Y."/>
            <person name="Tasumi E."/>
            <person name="Uematsu K."/>
            <person name="Yoshimura T."/>
            <person name="Itoh T."/>
            <person name="Ohkuma M."/>
            <person name="Takai K."/>
        </authorList>
    </citation>
    <scope>NUCLEOTIDE SEQUENCE [LARGE SCALE GENOMIC DNA]</scope>
    <source>
        <strain evidence="12 13">MK-D1</strain>
    </source>
</reference>
<dbReference type="Pfam" id="PF00989">
    <property type="entry name" value="PAS"/>
    <property type="match status" value="1"/>
</dbReference>
<dbReference type="NCBIfam" id="TIGR00229">
    <property type="entry name" value="sensory_box"/>
    <property type="match status" value="4"/>
</dbReference>
<keyword evidence="13" id="KW-1185">Reference proteome</keyword>
<dbReference type="SUPFAM" id="SSF55874">
    <property type="entry name" value="ATPase domain of HSP90 chaperone/DNA topoisomerase II/histidine kinase"/>
    <property type="match status" value="1"/>
</dbReference>
<proteinExistence type="predicted"/>
<dbReference type="GeneID" id="41330884"/>
<feature type="domain" description="PAS" evidence="10">
    <location>
        <begin position="401"/>
        <end position="456"/>
    </location>
</feature>
<dbReference type="SUPFAM" id="SSF52172">
    <property type="entry name" value="CheY-like"/>
    <property type="match status" value="1"/>
</dbReference>
<dbReference type="Gene3D" id="1.10.287.130">
    <property type="match status" value="1"/>
</dbReference>
<evidence type="ECO:0000259" key="10">
    <source>
        <dbReference type="PROSITE" id="PS50112"/>
    </source>
</evidence>
<evidence type="ECO:0000256" key="7">
    <source>
        <dbReference type="SAM" id="Coils"/>
    </source>
</evidence>
<dbReference type="PANTHER" id="PTHR43065">
    <property type="entry name" value="SENSOR HISTIDINE KINASE"/>
    <property type="match status" value="1"/>
</dbReference>
<dbReference type="PROSITE" id="PS50112">
    <property type="entry name" value="PAS"/>
    <property type="match status" value="2"/>
</dbReference>
<dbReference type="PANTHER" id="PTHR43065:SF42">
    <property type="entry name" value="TWO-COMPONENT SENSOR PPRA"/>
    <property type="match status" value="1"/>
</dbReference>
<feature type="domain" description="Histidine kinase" evidence="8">
    <location>
        <begin position="538"/>
        <end position="756"/>
    </location>
</feature>
<dbReference type="GO" id="GO:0005524">
    <property type="term" value="F:ATP binding"/>
    <property type="evidence" value="ECO:0007669"/>
    <property type="project" value="UniProtKB-KW"/>
</dbReference>
<dbReference type="InterPro" id="IPR013767">
    <property type="entry name" value="PAS_fold"/>
</dbReference>
<evidence type="ECO:0000256" key="1">
    <source>
        <dbReference type="ARBA" id="ARBA00022553"/>
    </source>
</evidence>
<dbReference type="InterPro" id="IPR005467">
    <property type="entry name" value="His_kinase_dom"/>
</dbReference>
<dbReference type="GO" id="GO:0006355">
    <property type="term" value="P:regulation of DNA-templated transcription"/>
    <property type="evidence" value="ECO:0007669"/>
    <property type="project" value="InterPro"/>
</dbReference>
<dbReference type="InterPro" id="IPR003661">
    <property type="entry name" value="HisK_dim/P_dom"/>
</dbReference>
<evidence type="ECO:0000259" key="9">
    <source>
        <dbReference type="PROSITE" id="PS50110"/>
    </source>
</evidence>
<dbReference type="SMART" id="SM00387">
    <property type="entry name" value="HATPase_c"/>
    <property type="match status" value="1"/>
</dbReference>
<dbReference type="Proteomes" id="UP000321408">
    <property type="component" value="Chromosome"/>
</dbReference>
<dbReference type="EMBL" id="CP042905">
    <property type="protein sequence ID" value="QEE17074.1"/>
    <property type="molecule type" value="Genomic_DNA"/>
</dbReference>
<dbReference type="Gene3D" id="3.30.565.10">
    <property type="entry name" value="Histidine kinase-like ATPase, C-terminal domain"/>
    <property type="match status" value="1"/>
</dbReference>
<gene>
    <name evidence="12" type="ORF">DSAG12_02906</name>
</gene>
<keyword evidence="7" id="KW-0175">Coiled coil</keyword>
<dbReference type="InterPro" id="IPR011006">
    <property type="entry name" value="CheY-like_superfamily"/>
</dbReference>
<dbReference type="Pfam" id="PF00072">
    <property type="entry name" value="Response_reg"/>
    <property type="match status" value="1"/>
</dbReference>
<dbReference type="PROSITE" id="PS50113">
    <property type="entry name" value="PAC"/>
    <property type="match status" value="1"/>
</dbReference>
<dbReference type="CDD" id="cd00130">
    <property type="entry name" value="PAS"/>
    <property type="match status" value="3"/>
</dbReference>
<feature type="coiled-coil region" evidence="7">
    <location>
        <begin position="384"/>
        <end position="411"/>
    </location>
</feature>
<accession>A0A5B9DD70</accession>
<keyword evidence="6" id="KW-0902">Two-component regulatory system</keyword>
<dbReference type="AlphaFoldDB" id="A0A5B9DD70"/>
<organism evidence="12 13">
    <name type="scientific">Promethearchaeum syntrophicum</name>
    <dbReference type="NCBI Taxonomy" id="2594042"/>
    <lineage>
        <taxon>Archaea</taxon>
        <taxon>Promethearchaeati</taxon>
        <taxon>Promethearchaeota</taxon>
        <taxon>Promethearchaeia</taxon>
        <taxon>Promethearchaeales</taxon>
        <taxon>Promethearchaeaceae</taxon>
        <taxon>Promethearchaeum</taxon>
    </lineage>
</organism>
<dbReference type="InterPro" id="IPR036097">
    <property type="entry name" value="HisK_dim/P_sf"/>
</dbReference>
<dbReference type="SMART" id="SM00388">
    <property type="entry name" value="HisKA"/>
    <property type="match status" value="1"/>
</dbReference>
<dbReference type="SMART" id="SM00091">
    <property type="entry name" value="PAS"/>
    <property type="match status" value="4"/>
</dbReference>
<reference evidence="12 13" key="1">
    <citation type="journal article" date="2020" name="Nature">
        <title>Isolation of an archaeon at the prokaryote-eukaryote interface.</title>
        <authorList>
            <person name="Imachi H."/>
            <person name="Nobu M.K."/>
            <person name="Nakahara N."/>
            <person name="Morono Y."/>
            <person name="Ogawara M."/>
            <person name="Takaki Y."/>
            <person name="Takano Y."/>
            <person name="Uematsu K."/>
            <person name="Ikuta T."/>
            <person name="Ito M."/>
            <person name="Matsui Y."/>
            <person name="Miyazaki M."/>
            <person name="Murata K."/>
            <person name="Saito Y."/>
            <person name="Sakai S."/>
            <person name="Song C."/>
            <person name="Tasumi E."/>
            <person name="Yamanaka Y."/>
            <person name="Yamaguchi T."/>
            <person name="Kamagata Y."/>
            <person name="Tamaki H."/>
            <person name="Takai K."/>
        </authorList>
    </citation>
    <scope>NUCLEOTIDE SEQUENCE [LARGE SCALE GENOMIC DNA]</scope>
    <source>
        <strain evidence="12 13">MK-D1</strain>
    </source>
</reference>
<dbReference type="InterPro" id="IPR036890">
    <property type="entry name" value="HATPase_C_sf"/>
</dbReference>
<keyword evidence="2" id="KW-0808">Transferase</keyword>
<name>A0A5B9DD70_9ARCH</name>
<dbReference type="InterPro" id="IPR001789">
    <property type="entry name" value="Sig_transdc_resp-reg_receiver"/>
</dbReference>
<dbReference type="SUPFAM" id="SSF55785">
    <property type="entry name" value="PYP-like sensor domain (PAS domain)"/>
    <property type="match status" value="4"/>
</dbReference>
<dbReference type="InterPro" id="IPR004358">
    <property type="entry name" value="Sig_transdc_His_kin-like_C"/>
</dbReference>
<keyword evidence="4" id="KW-0418">Kinase</keyword>
<keyword evidence="5" id="KW-0067">ATP-binding</keyword>
<evidence type="ECO:0000313" key="12">
    <source>
        <dbReference type="EMBL" id="QEE17074.1"/>
    </source>
</evidence>
<feature type="domain" description="PAC" evidence="11">
    <location>
        <begin position="102"/>
        <end position="154"/>
    </location>
</feature>
<evidence type="ECO:0000256" key="3">
    <source>
        <dbReference type="ARBA" id="ARBA00022741"/>
    </source>
</evidence>
<evidence type="ECO:0000259" key="11">
    <source>
        <dbReference type="PROSITE" id="PS50113"/>
    </source>
</evidence>
<dbReference type="GO" id="GO:0000155">
    <property type="term" value="F:phosphorelay sensor kinase activity"/>
    <property type="evidence" value="ECO:0007669"/>
    <property type="project" value="InterPro"/>
</dbReference>
<dbReference type="OrthoDB" id="8127at2157"/>
<sequence>MDRDRKKKGKKRTPFINKEINEQYILREFELKFKDIFEFVNESIAISDKEDKLIYINDRFSELLKYSRNELIGFKVIDFISEEFKDLFRKETYERESGKDVSKYEIAFKTKDDRIAYVIISASGLYDSKGNLIGSMAIITEITQIRDMERKYHTLFETANDAIFLMDNDIFIDCNQKTLDLFNCKRDEIINHPPYKFSPEFQPDGIDSKEKALIYITKAFSGEPQFFEWLHSTLDGTPFFAEVTLNLIELKGKKFLQAIVRDITERKLIERVTVEKNEMYKQLFNSYPLPTYAWDYIGEDFKLVRINEAADRYTEGKLKKLIGMKASQFFTERGYNNIFEVMIKTFKEKTSHSSEFTFTFLSTGKTSILEAHFAYVPPNSILLHTKDIAERKDAEKQLEEEKERLSVTLASIGDGVITTDIDGKIVIYNKVAEELTGYNQNETLTRDINEILNITDTISNERFEFNKLPKFELSDNLILTNKYDKKKEIAIKGSPILDKSEKTIGSVIVIRDNDEKKKLEREILKTQKMESISILAGGIAHDFNNILTAILGNLSIAQIEVKDKTSNLSNIIDQTINATYRANKLTKQLLTFSKGGTPIKKIISIKSLIGETIHFALRGSKSKSFIRIAPDLWNVDIDEGQISQVINNIVINADQSMPNGGNVIVEAKNVVIEESIDEPSLSGKYFVQISIMDQGIGIPDEYLTKIFDPYFTTKQKGSGLGLSVCYSIMKNHGGKITVDSVSGQGSIFYILLPASSTKTKENTEMKEKPLLEGKGKTIIVMDDENFIQTLFLKLLNRLGYNVIITSEGKEFLKVYRNLKDSQKEVSCVIMDLTIAGGLGGKETIKNLRNFDSSVKVIVSSGYSNDPIMADYKKYGFNGVLPKPFSINDLSDLLSQIL</sequence>
<evidence type="ECO:0000256" key="2">
    <source>
        <dbReference type="ARBA" id="ARBA00022679"/>
    </source>
</evidence>
<dbReference type="Gene3D" id="3.40.50.2300">
    <property type="match status" value="1"/>
</dbReference>